<evidence type="ECO:0000313" key="1">
    <source>
        <dbReference type="EMBL" id="SDU91364.1"/>
    </source>
</evidence>
<dbReference type="Pfam" id="PF20060">
    <property type="entry name" value="DUF6459"/>
    <property type="match status" value="1"/>
</dbReference>
<evidence type="ECO:0000313" key="2">
    <source>
        <dbReference type="Proteomes" id="UP000198825"/>
    </source>
</evidence>
<organism evidence="1 2">
    <name type="scientific">Microlunatus sagamiharensis</name>
    <dbReference type="NCBI Taxonomy" id="546874"/>
    <lineage>
        <taxon>Bacteria</taxon>
        <taxon>Bacillati</taxon>
        <taxon>Actinomycetota</taxon>
        <taxon>Actinomycetes</taxon>
        <taxon>Propionibacteriales</taxon>
        <taxon>Propionibacteriaceae</taxon>
        <taxon>Microlunatus</taxon>
    </lineage>
</organism>
<dbReference type="AlphaFoldDB" id="A0A1H2ME59"/>
<dbReference type="EMBL" id="LT629799">
    <property type="protein sequence ID" value="SDU91364.1"/>
    <property type="molecule type" value="Genomic_DNA"/>
</dbReference>
<dbReference type="InterPro" id="IPR045596">
    <property type="entry name" value="DUF6459"/>
</dbReference>
<dbReference type="Proteomes" id="UP000198825">
    <property type="component" value="Chromosome I"/>
</dbReference>
<dbReference type="RefSeq" id="WP_091074189.1">
    <property type="nucleotide sequence ID" value="NZ_LT629799.1"/>
</dbReference>
<dbReference type="STRING" id="546874.SAMN04488544_1880"/>
<name>A0A1H2ME59_9ACTN</name>
<reference evidence="2" key="1">
    <citation type="submission" date="2016-10" db="EMBL/GenBank/DDBJ databases">
        <authorList>
            <person name="Varghese N."/>
            <person name="Submissions S."/>
        </authorList>
    </citation>
    <scope>NUCLEOTIDE SEQUENCE [LARGE SCALE GENOMIC DNA]</scope>
    <source>
        <strain evidence="2">DSM 21743</strain>
    </source>
</reference>
<dbReference type="OrthoDB" id="3266345at2"/>
<sequence length="184" mass="19521">MSTSAVVRVLPPSRPVARTWVAATARRAVPEADHDASRRPEPGRVEAVGRGWAARVDDDLPDAARWSAWFAVAVGEAVLGRRPATQLAGWTTPEVLAGLARRQRLRTAGVAVPRTVLLSGRVQHPASRVAEASAVLRAGTRLLVLALRFEGGDDRWVCTALDAGFTPERRRAPVGATRGASAAG</sequence>
<protein>
    <submittedName>
        <fullName evidence="1">Uncharacterized protein</fullName>
    </submittedName>
</protein>
<proteinExistence type="predicted"/>
<keyword evidence="2" id="KW-1185">Reference proteome</keyword>
<gene>
    <name evidence="1" type="ORF">SAMN04488544_1880</name>
</gene>
<accession>A0A1H2ME59</accession>